<dbReference type="InterPro" id="IPR014730">
    <property type="entry name" value="ETF_a/b_N"/>
</dbReference>
<evidence type="ECO:0000259" key="8">
    <source>
        <dbReference type="Pfam" id="PF01012"/>
    </source>
</evidence>
<dbReference type="Proteomes" id="UP000004710">
    <property type="component" value="Unassembled WGS sequence"/>
</dbReference>
<sequence length="325" mass="34471">MSATGKSRATTRSDADWWANGSRKSAKAMAGLFTPKDAAMNIVIVTINQDHAAIASWLAAQDFSGCTLAHWQIEPQPMVAEQVLDALVEQWQRTPADVVLFPPGAFGDELSTRLAWRLHGASICQVTSLDIPTVSVRKSHWGNALTATLQTDKRPLCLSLARQAGADKNATLPSGMQQLNIVPGALPDWLVSIENLKNVTRDPLAEARRVLVVGQGGEADNQEIAMLAEKLGAEVGYSRARVMNGGVDAEKVIGISGHLLAPEVCIVVGASGAAALMAGVRNSKFVVAINHDASAAVFSQADVGVVDDWKVVLEALVTNIHADCQ</sequence>
<comment type="similarity">
    <text evidence="1">Belongs to the ETF alpha-subunit/FixB family.</text>
</comment>
<evidence type="ECO:0000256" key="1">
    <source>
        <dbReference type="ARBA" id="ARBA00005817"/>
    </source>
</evidence>
<dbReference type="Pfam" id="PF01012">
    <property type="entry name" value="ETF"/>
    <property type="match status" value="1"/>
</dbReference>
<dbReference type="PANTHER" id="PTHR43153:SF5">
    <property type="entry name" value="PROTEIN FIXB-RELATED"/>
    <property type="match status" value="1"/>
</dbReference>
<dbReference type="Gene3D" id="3.40.50.1220">
    <property type="entry name" value="TPP-binding domain"/>
    <property type="match status" value="1"/>
</dbReference>
<dbReference type="SUPFAM" id="SSF52467">
    <property type="entry name" value="DHS-like NAD/FAD-binding domain"/>
    <property type="match status" value="1"/>
</dbReference>
<dbReference type="InterPro" id="IPR014731">
    <property type="entry name" value="ETF_asu_C"/>
</dbReference>
<dbReference type="SUPFAM" id="SSF52402">
    <property type="entry name" value="Adenine nucleotide alpha hydrolases-like"/>
    <property type="match status" value="1"/>
</dbReference>
<evidence type="ECO:0000313" key="10">
    <source>
        <dbReference type="Proteomes" id="UP000004710"/>
    </source>
</evidence>
<proteinExistence type="inferred from homology"/>
<dbReference type="PANTHER" id="PTHR43153">
    <property type="entry name" value="ELECTRON TRANSFER FLAVOPROTEIN ALPHA"/>
    <property type="match status" value="1"/>
</dbReference>
<feature type="domain" description="Electron transfer flavoprotein alpha/beta-subunit N-terminal" evidence="8">
    <location>
        <begin position="79"/>
        <end position="162"/>
    </location>
</feature>
<keyword evidence="2" id="KW-0813">Transport</keyword>
<gene>
    <name evidence="9" type="ORF">ECIG_01321</name>
</gene>
<dbReference type="InterPro" id="IPR001308">
    <property type="entry name" value="ETF_a/FixB"/>
</dbReference>
<feature type="domain" description="Electron transfer flavoprotein alpha subunit C-terminal" evidence="7">
    <location>
        <begin position="204"/>
        <end position="281"/>
    </location>
</feature>
<keyword evidence="4 6" id="KW-0274">FAD</keyword>
<dbReference type="Pfam" id="PF00766">
    <property type="entry name" value="ETF_alpha"/>
    <property type="match status" value="1"/>
</dbReference>
<evidence type="ECO:0000313" key="9">
    <source>
        <dbReference type="EMBL" id="EGI14376.1"/>
    </source>
</evidence>
<dbReference type="InterPro" id="IPR029035">
    <property type="entry name" value="DHS-like_NAD/FAD-binding_dom"/>
</dbReference>
<name>F4T496_ECOLX</name>
<dbReference type="AlphaFoldDB" id="F4T496"/>
<dbReference type="HOGENOM" id="CLU_034178_0_1_6"/>
<evidence type="ECO:0000256" key="6">
    <source>
        <dbReference type="PIRSR" id="PIRSR000089-1"/>
    </source>
</evidence>
<protein>
    <submittedName>
        <fullName evidence="9">Putative electron transfer flavoprotein subunit YgcQ</fullName>
    </submittedName>
</protein>
<organism evidence="9 10">
    <name type="scientific">Escherichia coli M605</name>
    <dbReference type="NCBI Taxonomy" id="656417"/>
    <lineage>
        <taxon>Bacteria</taxon>
        <taxon>Pseudomonadati</taxon>
        <taxon>Pseudomonadota</taxon>
        <taxon>Gammaproteobacteria</taxon>
        <taxon>Enterobacterales</taxon>
        <taxon>Enterobacteriaceae</taxon>
        <taxon>Escherichia</taxon>
    </lineage>
</organism>
<dbReference type="GO" id="GO:0033539">
    <property type="term" value="P:fatty acid beta-oxidation using acyl-CoA dehydrogenase"/>
    <property type="evidence" value="ECO:0007669"/>
    <property type="project" value="TreeGrafter"/>
</dbReference>
<comment type="cofactor">
    <cofactor evidence="6">
        <name>FAD</name>
        <dbReference type="ChEBI" id="CHEBI:57692"/>
    </cofactor>
    <text evidence="6">Binds 1 FAD per dimer.</text>
</comment>
<reference evidence="9 10" key="1">
    <citation type="submission" date="2010-01" db="EMBL/GenBank/DDBJ databases">
        <title>The Genome Sequence of Escherichia coli M605.</title>
        <authorList>
            <consortium name="The Broad Institute Genome Sequencing Platform"/>
            <consortium name="The Broad Institute Genome Sequencing Center for Infectious Disease"/>
            <person name="Feldgarden M."/>
            <person name="Gordon D.M."/>
            <person name="Johnson J.R."/>
            <person name="Johnston B.D."/>
            <person name="Young S."/>
            <person name="Zeng Q."/>
            <person name="Koehrsen M."/>
            <person name="Alvarado L."/>
            <person name="Berlin A.M."/>
            <person name="Borenstein D."/>
            <person name="Chapman S.B."/>
            <person name="Chen Z."/>
            <person name="Engels R."/>
            <person name="Freedman E."/>
            <person name="Gellesch M."/>
            <person name="Goldberg J."/>
            <person name="Griggs A."/>
            <person name="Gujja S."/>
            <person name="Heilman E.R."/>
            <person name="Heiman D.I."/>
            <person name="Hepburn T.A."/>
            <person name="Howarth C."/>
            <person name="Jen D."/>
            <person name="Larson L."/>
            <person name="Lewis B."/>
            <person name="Mehta T."/>
            <person name="Park D."/>
            <person name="Pearson M."/>
            <person name="Richards J."/>
            <person name="Roberts A."/>
            <person name="Saif S."/>
            <person name="Shea T.D."/>
            <person name="Shenoy N."/>
            <person name="Sisk P."/>
            <person name="Stolte C."/>
            <person name="Sykes S.N."/>
            <person name="Walk T."/>
            <person name="White J."/>
            <person name="Yandava C."/>
            <person name="Haas B."/>
            <person name="Henn M.R."/>
            <person name="Nusbaum C."/>
            <person name="Birren B."/>
        </authorList>
    </citation>
    <scope>NUCLEOTIDE SEQUENCE [LARGE SCALE GENOMIC DNA]</scope>
    <source>
        <strain evidence="9 10">M605</strain>
    </source>
</reference>
<dbReference type="EMBL" id="GL883916">
    <property type="protein sequence ID" value="EGI14376.1"/>
    <property type="molecule type" value="Genomic_DNA"/>
</dbReference>
<feature type="binding site" evidence="6">
    <location>
        <position position="290"/>
    </location>
    <ligand>
        <name>FAD</name>
        <dbReference type="ChEBI" id="CHEBI:57692"/>
    </ligand>
</feature>
<keyword evidence="3" id="KW-0285">Flavoprotein</keyword>
<evidence type="ECO:0000256" key="4">
    <source>
        <dbReference type="ARBA" id="ARBA00022827"/>
    </source>
</evidence>
<evidence type="ECO:0000259" key="7">
    <source>
        <dbReference type="Pfam" id="PF00766"/>
    </source>
</evidence>
<evidence type="ECO:0000256" key="5">
    <source>
        <dbReference type="ARBA" id="ARBA00022982"/>
    </source>
</evidence>
<accession>F4T496</accession>
<dbReference type="Gene3D" id="3.40.50.620">
    <property type="entry name" value="HUPs"/>
    <property type="match status" value="1"/>
</dbReference>
<dbReference type="GO" id="GO:0050660">
    <property type="term" value="F:flavin adenine dinucleotide binding"/>
    <property type="evidence" value="ECO:0007669"/>
    <property type="project" value="InterPro"/>
</dbReference>
<keyword evidence="5" id="KW-0249">Electron transport</keyword>
<evidence type="ECO:0000256" key="2">
    <source>
        <dbReference type="ARBA" id="ARBA00022448"/>
    </source>
</evidence>
<evidence type="ECO:0000256" key="3">
    <source>
        <dbReference type="ARBA" id="ARBA00022630"/>
    </source>
</evidence>
<dbReference type="PIRSF" id="PIRSF000089">
    <property type="entry name" value="Electra_flavoP_a"/>
    <property type="match status" value="1"/>
</dbReference>
<feature type="binding site" evidence="6">
    <location>
        <begin position="238"/>
        <end position="239"/>
    </location>
    <ligand>
        <name>FAD</name>
        <dbReference type="ChEBI" id="CHEBI:57692"/>
    </ligand>
</feature>
<dbReference type="InterPro" id="IPR014729">
    <property type="entry name" value="Rossmann-like_a/b/a_fold"/>
</dbReference>
<dbReference type="GO" id="GO:0009055">
    <property type="term" value="F:electron transfer activity"/>
    <property type="evidence" value="ECO:0007669"/>
    <property type="project" value="InterPro"/>
</dbReference>